<accession>A0A0V0QXE2</accession>
<feature type="domain" description="Helicase ATP-binding" evidence="5">
    <location>
        <begin position="1399"/>
        <end position="1573"/>
    </location>
</feature>
<dbReference type="CDD" id="cd18795">
    <property type="entry name" value="SF2_C_Ski2"/>
    <property type="match status" value="2"/>
</dbReference>
<organism evidence="7 8">
    <name type="scientific">Pseudocohnilembus persalinus</name>
    <name type="common">Ciliate</name>
    <dbReference type="NCBI Taxonomy" id="266149"/>
    <lineage>
        <taxon>Eukaryota</taxon>
        <taxon>Sar</taxon>
        <taxon>Alveolata</taxon>
        <taxon>Ciliophora</taxon>
        <taxon>Intramacronucleata</taxon>
        <taxon>Oligohymenophorea</taxon>
        <taxon>Scuticociliatia</taxon>
        <taxon>Philasterida</taxon>
        <taxon>Pseudocohnilembidae</taxon>
        <taxon>Pseudocohnilembus</taxon>
    </lineage>
</organism>
<dbReference type="FunFam" id="3.40.50.300:FF:000231">
    <property type="entry name" value="Activating signal cointegrator 1 complex subunit 3"/>
    <property type="match status" value="1"/>
</dbReference>
<dbReference type="SMART" id="SM00490">
    <property type="entry name" value="HELICc"/>
    <property type="match status" value="2"/>
</dbReference>
<dbReference type="SMART" id="SM00487">
    <property type="entry name" value="DEXDc"/>
    <property type="match status" value="2"/>
</dbReference>
<dbReference type="SUPFAM" id="SSF52540">
    <property type="entry name" value="P-loop containing nucleoside triphosphate hydrolases"/>
    <property type="match status" value="3"/>
</dbReference>
<dbReference type="InterPro" id="IPR036390">
    <property type="entry name" value="WH_DNA-bd_sf"/>
</dbReference>
<evidence type="ECO:0000313" key="8">
    <source>
        <dbReference type="Proteomes" id="UP000054937"/>
    </source>
</evidence>
<dbReference type="PANTHER" id="PTHR47961:SF13">
    <property type="entry name" value="ACTIVATING SIGNAL COINTEGRATOR 1 COMPLEX SUBUNIT 3"/>
    <property type="match status" value="1"/>
</dbReference>
<dbReference type="OMA" id="LEYTYMW"/>
<proteinExistence type="predicted"/>
<gene>
    <name evidence="7" type="ORF">PPERSA_09151</name>
</gene>
<dbReference type="FunFam" id="3.40.50.300:FF:000062">
    <property type="entry name" value="U5 small nuclear ribonucleoprotein helicase"/>
    <property type="match status" value="1"/>
</dbReference>
<comment type="caution">
    <text evidence="7">The sequence shown here is derived from an EMBL/GenBank/DDBJ whole genome shotgun (WGS) entry which is preliminary data.</text>
</comment>
<protein>
    <submittedName>
        <fullName evidence="7">p-loop containing nucleoside triphosphate hydrolase</fullName>
    </submittedName>
</protein>
<dbReference type="FunFam" id="1.10.10.10:FF:000012">
    <property type="entry name" value="U5 small nuclear ribonucleoprotein helicase"/>
    <property type="match status" value="2"/>
</dbReference>
<dbReference type="FunFam" id="3.40.50.300:FF:003287">
    <property type="entry name" value="U5 small nuclear ribonucleoprotein 200 kDa helicase"/>
    <property type="match status" value="1"/>
</dbReference>
<keyword evidence="3" id="KW-0347">Helicase</keyword>
<name>A0A0V0QXE2_PSEPJ</name>
<keyword evidence="4" id="KW-0067">ATP-binding</keyword>
<evidence type="ECO:0000256" key="2">
    <source>
        <dbReference type="ARBA" id="ARBA00022801"/>
    </source>
</evidence>
<dbReference type="GO" id="GO:0004386">
    <property type="term" value="F:helicase activity"/>
    <property type="evidence" value="ECO:0007669"/>
    <property type="project" value="UniProtKB-KW"/>
</dbReference>
<dbReference type="InterPro" id="IPR027417">
    <property type="entry name" value="P-loop_NTPase"/>
</dbReference>
<dbReference type="SUPFAM" id="SSF46785">
    <property type="entry name" value="Winged helix' DNA-binding domain"/>
    <property type="match status" value="2"/>
</dbReference>
<dbReference type="InterPro" id="IPR011545">
    <property type="entry name" value="DEAD/DEAH_box_helicase_dom"/>
</dbReference>
<dbReference type="GO" id="GO:0016787">
    <property type="term" value="F:hydrolase activity"/>
    <property type="evidence" value="ECO:0007669"/>
    <property type="project" value="UniProtKB-KW"/>
</dbReference>
<dbReference type="Pfam" id="PF23445">
    <property type="entry name" value="WHD_SNRNP200"/>
    <property type="match status" value="2"/>
</dbReference>
<dbReference type="InterPro" id="IPR057842">
    <property type="entry name" value="WH_MER3"/>
</dbReference>
<keyword evidence="2 7" id="KW-0378">Hydrolase</keyword>
<dbReference type="Pfam" id="PF02889">
    <property type="entry name" value="Sec63"/>
    <property type="match status" value="2"/>
</dbReference>
<evidence type="ECO:0000259" key="6">
    <source>
        <dbReference type="PROSITE" id="PS51194"/>
    </source>
</evidence>
<keyword evidence="8" id="KW-1185">Reference proteome</keyword>
<evidence type="ECO:0000256" key="3">
    <source>
        <dbReference type="ARBA" id="ARBA00022806"/>
    </source>
</evidence>
<dbReference type="Gene3D" id="1.10.10.10">
    <property type="entry name" value="Winged helix-like DNA-binding domain superfamily/Winged helix DNA-binding domain"/>
    <property type="match status" value="2"/>
</dbReference>
<dbReference type="PANTHER" id="PTHR47961">
    <property type="entry name" value="DNA POLYMERASE THETA, PUTATIVE (AFU_ORTHOLOGUE AFUA_1G05260)-RELATED"/>
    <property type="match status" value="1"/>
</dbReference>
<dbReference type="GO" id="GO:0005524">
    <property type="term" value="F:ATP binding"/>
    <property type="evidence" value="ECO:0007669"/>
    <property type="project" value="UniProtKB-KW"/>
</dbReference>
<sequence>MDNKKFSKGNQFVPTLRDHARNNKNNITLKLRQMTPGYNNNEDFSLKKIKQFQDEAISEFKESGYKNDIIFQQQIKLSDPIYRLLYTMDSGFRRINNDLKKQIESLGIQLPSQIQNQKEPENSIYYILGQTFKIYEDSQQESVNGFYKFQQKFKQQFQKEHKIKDNEQAFSNIERIFLEIIDRRSQIMVMPISDEKFPDMETQKFEFGTDGHASILMKKYQDSYSYNQEPNKVDFIFSLNDDDQVQEQNVQQIFQGEKNYIKEFYENYKDFLVRKSPEYWQFLIYDLLRAVCDKNLDAPGLQLKLMQMLDNQEEPVKYLCVLRKEIVRQLHKQGFGKRDEQIEQKQQQALLQDSGTMNNYQVLKVMQMDERQLSESLKEGQKNKSKGGVDVHYDHDTDQLIRTNKSGKPAKYQMDEQFSDLDFLKMEQNQILKYIPTLQKNDYPEYLIFRIDPIPRMKSEQGELIETKTLPDYAKITFEGIKALNRIQSFSFQVAFNTDDNILLSAPTGAGKTNVALLAILREVQKHLGKDNKVTNSDFKIVYLSPMKALASEITEKFQQRLGPLGIHVKECTGDMQLTKTEMEETQIIITTPEKWDVITRKTNQVADQLQLLIIDEIHLLNDDRGSVLECLIARTLQYIERNQRNVRLFGISATMPNYLDVAAFLHVKKENVFFFDHRYRPVPLLQKFIGVKNPAGSGKGGMRKTKKDVYNELMYDNALGVLKHKKQVLVFVHSRKETTTTGQYFAERAKKLGDERMLKQSGIDTNNLPKIQDKNLQKLIPLGIGFHHAGMLRKDRNLVEKMFLDGTIRILCATSTLAWGVNLPAYQVIIKGTDVYDSGKGGIQNLSVLDVQQMFGRAGRPQFDDNGEAILMTDYAKVGHYMGQLNNASYLESKLTGMIKEALNAEIVLGNVTSSKEAFDWINHTFYSVRIRRNPIQYGCRIINTVNKELKVEIHISELLEDCLKQLDRLRLIRYDRNSGYLSSTELGRITSHYYIKCDTMEIFCKQFGLYVEADDDTAEAFKQKRDEYKTDLDILKILAQAKEFENIKYRGEEYQELQNIFKYHWILEETLDLFVTQQKESHNKNLMVNEMIIETPDKILALLSGYLSRLQRYDNFSLVSDTQFVIQNAARLLRCLLDLVMMKNMAFNTEILLRWCKLLENRMAMGESPLRQFCRENFQGFNAMKLRKENKEGFLHHELVRKIEDRELCIQDIKEMGADELSYSLNVKKVVANVVKKFAYYLPEVEVEYKIKPVAQTVLQMDVQITPKWNYSGRWHSSKEIFWLMVDNEEEILYKDTFTVTAKQQYHKSTIELSFFLPFRDANTAYYRLSISSNNWIVDPEYTTCIELQDIYIKGERMDFTELLDLNPLPISVFDDPAFSSLYKIKYLNANQSQVFHALFHSNENVLIGSPTGSGKTMMAEFAVLRAFKNYPATKVVYVAPMKAIAKERLSDWDSKFRPLGKYVLELTGDYTPNLKSLLSADVLITTPEKWDGISRNWNNRAYTQQVSLLIFDEIHLLGQDRGPVIEVIVSRMNLIASRTGKKCRMLGLSTAMANGTDVAEWFGVPKFFFFNFRPHIRPVPITIYFDGFSEKAYCPRMGTMNKPAFNAIKKHSDDKPVIIFVSSRRQTRLTALDLISFAMQETGGESSRYVKCQQEELDLYISQVQDEYLIQTLTFGIGMHHAGLSASDRKIVEDLFLKQKIQVLVATSTLAWGVNLPARLVIVKGTEFFDPKSKRYVDMPVTDILQMIGRAGRPQFDDKGIACVYVEQTKKNFYRQYLNDPFPIESALLGQLHDHINAEIANGTISNKQQCLDWITWTYFFRRLLKNPSFYGMENAEPETVKKFLVELVDKTINKLKEHAVITVDEEDQYKLEPTFLGGLGALYYIKHESMYYFSQKITNDISIPDLIRVIAYAEEFQAVPVRHNEDNLNEELSTLCPLKCNKKAMDSPHEKTYLLFQAHLFRLPLPIRDYLTDTKLVLDSTIRIIHCLIDLAAEKQYLQTVLNLMLLMQMIMQGVWFDQSALVNIPYLEGKNLQKLGFFYLCELAELQARGRLMNTLNKKLPELNEQKKQQIISAVKTIPNITMKTNIKPFDSDEMQEVEKDLPLKEGEEASLSVNLFRENFNEQLRVQVQTTSKIKDASWWVIVGNEKDDKVLGLKKVYFDKNVTKKFQIELPEDFEENPYLTVFLISDSYLENIKTDHVMND</sequence>
<dbReference type="InParanoid" id="A0A0V0QXE2"/>
<dbReference type="OrthoDB" id="5575at2759"/>
<evidence type="ECO:0000259" key="5">
    <source>
        <dbReference type="PROSITE" id="PS51192"/>
    </source>
</evidence>
<dbReference type="SMART" id="SM00382">
    <property type="entry name" value="AAA"/>
    <property type="match status" value="2"/>
</dbReference>
<dbReference type="FunFam" id="1.10.3380.10:FF:000002">
    <property type="entry name" value="Activating signal cointegrator 1 complex subunit 3"/>
    <property type="match status" value="1"/>
</dbReference>
<feature type="domain" description="Helicase C-terminal" evidence="6">
    <location>
        <begin position="715"/>
        <end position="908"/>
    </location>
</feature>
<reference evidence="7 8" key="1">
    <citation type="journal article" date="2015" name="Sci. Rep.">
        <title>Genome of the facultative scuticociliatosis pathogen Pseudocohnilembus persalinus provides insight into its virulence through horizontal gene transfer.</title>
        <authorList>
            <person name="Xiong J."/>
            <person name="Wang G."/>
            <person name="Cheng J."/>
            <person name="Tian M."/>
            <person name="Pan X."/>
            <person name="Warren A."/>
            <person name="Jiang C."/>
            <person name="Yuan D."/>
            <person name="Miao W."/>
        </authorList>
    </citation>
    <scope>NUCLEOTIDE SEQUENCE [LARGE SCALE GENOMIC DNA]</scope>
    <source>
        <strain evidence="7">36N120E</strain>
    </source>
</reference>
<dbReference type="SUPFAM" id="SSF158702">
    <property type="entry name" value="Sec63 N-terminal domain-like"/>
    <property type="match status" value="2"/>
</dbReference>
<dbReference type="SUPFAM" id="SSF81296">
    <property type="entry name" value="E set domains"/>
    <property type="match status" value="1"/>
</dbReference>
<dbReference type="InterPro" id="IPR014756">
    <property type="entry name" value="Ig_E-set"/>
</dbReference>
<dbReference type="Proteomes" id="UP000054937">
    <property type="component" value="Unassembled WGS sequence"/>
</dbReference>
<dbReference type="Pfam" id="PF00270">
    <property type="entry name" value="DEAD"/>
    <property type="match status" value="2"/>
</dbReference>
<dbReference type="InterPro" id="IPR036388">
    <property type="entry name" value="WH-like_DNA-bd_sf"/>
</dbReference>
<feature type="domain" description="Helicase ATP-binding" evidence="5">
    <location>
        <begin position="493"/>
        <end position="674"/>
    </location>
</feature>
<dbReference type="InterPro" id="IPR035892">
    <property type="entry name" value="C2_domain_sf"/>
</dbReference>
<dbReference type="InterPro" id="IPR050474">
    <property type="entry name" value="Hel308_SKI2-like"/>
</dbReference>
<dbReference type="PROSITE" id="PS51192">
    <property type="entry name" value="HELICASE_ATP_BIND_1"/>
    <property type="match status" value="2"/>
</dbReference>
<keyword evidence="1" id="KW-0547">Nucleotide-binding</keyword>
<dbReference type="InterPro" id="IPR014001">
    <property type="entry name" value="Helicase_ATP-bd"/>
</dbReference>
<dbReference type="PIRSF" id="PIRSF039073">
    <property type="entry name" value="BRR2"/>
    <property type="match status" value="1"/>
</dbReference>
<dbReference type="Gene3D" id="1.10.3380.10">
    <property type="entry name" value="Sec63 N-terminal domain-like domain"/>
    <property type="match status" value="2"/>
</dbReference>
<dbReference type="PROSITE" id="PS51194">
    <property type="entry name" value="HELICASE_CTER"/>
    <property type="match status" value="2"/>
</dbReference>
<dbReference type="Pfam" id="PF00271">
    <property type="entry name" value="Helicase_C"/>
    <property type="match status" value="2"/>
</dbReference>
<evidence type="ECO:0000313" key="7">
    <source>
        <dbReference type="EMBL" id="KRX06749.1"/>
    </source>
</evidence>
<dbReference type="EMBL" id="LDAU01000092">
    <property type="protein sequence ID" value="KRX06749.1"/>
    <property type="molecule type" value="Genomic_DNA"/>
</dbReference>
<dbReference type="GO" id="GO:0003676">
    <property type="term" value="F:nucleic acid binding"/>
    <property type="evidence" value="ECO:0007669"/>
    <property type="project" value="InterPro"/>
</dbReference>
<dbReference type="InterPro" id="IPR004179">
    <property type="entry name" value="Sec63-dom"/>
</dbReference>
<evidence type="ECO:0000256" key="4">
    <source>
        <dbReference type="ARBA" id="ARBA00022840"/>
    </source>
</evidence>
<dbReference type="InterPro" id="IPR001650">
    <property type="entry name" value="Helicase_C-like"/>
</dbReference>
<dbReference type="Gene3D" id="3.40.50.300">
    <property type="entry name" value="P-loop containing nucleotide triphosphate hydrolases"/>
    <property type="match status" value="4"/>
</dbReference>
<feature type="domain" description="Helicase C-terminal" evidence="6">
    <location>
        <begin position="1603"/>
        <end position="1816"/>
    </location>
</feature>
<dbReference type="SMART" id="SM00973">
    <property type="entry name" value="Sec63"/>
    <property type="match status" value="2"/>
</dbReference>
<evidence type="ECO:0000256" key="1">
    <source>
        <dbReference type="ARBA" id="ARBA00022741"/>
    </source>
</evidence>
<dbReference type="InterPro" id="IPR003593">
    <property type="entry name" value="AAA+_ATPase"/>
</dbReference>
<dbReference type="Gene3D" id="2.60.40.150">
    <property type="entry name" value="C2 domain"/>
    <property type="match status" value="2"/>
</dbReference>